<name>A0A6B0UYN3_IXORI</name>
<evidence type="ECO:0000313" key="1">
    <source>
        <dbReference type="EMBL" id="MXU94997.1"/>
    </source>
</evidence>
<accession>A0A6B0UYN3</accession>
<organism evidence="1">
    <name type="scientific">Ixodes ricinus</name>
    <name type="common">Common tick</name>
    <name type="synonym">Acarus ricinus</name>
    <dbReference type="NCBI Taxonomy" id="34613"/>
    <lineage>
        <taxon>Eukaryota</taxon>
        <taxon>Metazoa</taxon>
        <taxon>Ecdysozoa</taxon>
        <taxon>Arthropoda</taxon>
        <taxon>Chelicerata</taxon>
        <taxon>Arachnida</taxon>
        <taxon>Acari</taxon>
        <taxon>Parasitiformes</taxon>
        <taxon>Ixodida</taxon>
        <taxon>Ixodoidea</taxon>
        <taxon>Ixodidae</taxon>
        <taxon>Ixodinae</taxon>
        <taxon>Ixodes</taxon>
    </lineage>
</organism>
<reference evidence="1" key="1">
    <citation type="submission" date="2019-12" db="EMBL/GenBank/DDBJ databases">
        <title>An insight into the sialome of adult female Ixodes ricinus ticks feeding for 6 days.</title>
        <authorList>
            <person name="Perner J."/>
            <person name="Ribeiro J.M.C."/>
        </authorList>
    </citation>
    <scope>NUCLEOTIDE SEQUENCE</scope>
    <source>
        <strain evidence="1">Semi-engorged</strain>
        <tissue evidence="1">Salivary glands</tissue>
    </source>
</reference>
<protein>
    <submittedName>
        <fullName evidence="1">Uncharacterized protein</fullName>
    </submittedName>
</protein>
<proteinExistence type="predicted"/>
<sequence length="176" mass="19871">MATCDGSATKLRTTLLNCVDHFCGRHSNCVEDSPCKTAGHVPSTLLIQDPVAENLLYSFLRSTTVFKNAGDYIQAKDTYHVESFNNTMLIYIDKRVHYMDRSYSLRQGLAVLDWNEHVGRQYTSTYFVEDACHPDRQGGRRSTRKRSLGMTIISRLTLAELSLVNIAEMLRGEGSL</sequence>
<dbReference type="EMBL" id="GIFC01012914">
    <property type="protein sequence ID" value="MXU94997.1"/>
    <property type="molecule type" value="Transcribed_RNA"/>
</dbReference>
<dbReference type="AlphaFoldDB" id="A0A6B0UYN3"/>